<evidence type="ECO:0000256" key="6">
    <source>
        <dbReference type="PROSITE-ProRule" id="PRU00339"/>
    </source>
</evidence>
<keyword evidence="6" id="KW-0802">TPR repeat</keyword>
<dbReference type="Gene3D" id="1.20.1560.10">
    <property type="entry name" value="ABC transporter type 1, transmembrane domain"/>
    <property type="match status" value="1"/>
</dbReference>
<sequence length="571" mass="63316">MTAVAPHSNRDSWQRIRREMRALLASPEGARAVWMFLLLIAFLAAISGLNVLMSYIGRDFMSAIENRDRGRFLREAWLYVGIFGVATVAAVLYRYLEERLGLLWRSQQTSRLLDRYLRNRAYFHIEEGGGLANPDQRIAEDVRSFTTSTLSFVLMTLNALITVFAFSSVLWSISPRLFGIAVAYALFGSAVASLLGRRLIGLNSLQLDKEANLRAELLHLRENAEPVALQHREELLHQRLLGRLQQLVANSRQMIAVNRNLGFFTNGYNYLIQIIPALIVAPMFMNEEVSFGVVTQSAVAFSFLMGAFSLLVTQFQSISSYAAVAARLGKLLEAFEQADAPQPTPVEVYCEPQRRGLAYEGLSLYRQDGAALVLDLSLEVPAGSRLLVRAGSGHAKIALFRASAGLIQPGAGRIRRPCADQLMFVPERPYLPHGTLRQLLMPGGPLAAPEDAQLLALLKRLRLDHLVPAGSGLDLEQDWTNRLGIGEQLRLVLARVLLTRPALVFLDRLRVSLDPAEQRRMLELLHEYGIGYLLLGKPGDALDLFDQVLDLAPDGSWSLRPASATEPPSPG</sequence>
<dbReference type="SUPFAM" id="SSF52540">
    <property type="entry name" value="P-loop containing nucleoside triphosphate hydrolases"/>
    <property type="match status" value="1"/>
</dbReference>
<keyword evidence="2" id="KW-0813">Transport</keyword>
<gene>
    <name evidence="10" type="ORF">ED208_06615</name>
</gene>
<dbReference type="InterPro" id="IPR027417">
    <property type="entry name" value="P-loop_NTPase"/>
</dbReference>
<feature type="transmembrane region" description="Helical" evidence="7">
    <location>
        <begin position="291"/>
        <end position="312"/>
    </location>
</feature>
<reference evidence="10 11" key="1">
    <citation type="submission" date="2018-10" db="EMBL/GenBank/DDBJ databases">
        <authorList>
            <person name="Chen W.-M."/>
        </authorList>
    </citation>
    <scope>NUCLEOTIDE SEQUENCE [LARGE SCALE GENOMIC DNA]</scope>
    <source>
        <strain evidence="10 11">THS-13</strain>
    </source>
</reference>
<keyword evidence="4 7" id="KW-1133">Transmembrane helix</keyword>
<feature type="domain" description="ABC transmembrane type-1" evidence="9">
    <location>
        <begin position="37"/>
        <end position="320"/>
    </location>
</feature>
<feature type="repeat" description="TPR" evidence="6">
    <location>
        <begin position="522"/>
        <end position="555"/>
    </location>
</feature>
<evidence type="ECO:0000313" key="10">
    <source>
        <dbReference type="EMBL" id="ROH92038.1"/>
    </source>
</evidence>
<feature type="domain" description="ABC transporter" evidence="8">
    <location>
        <begin position="357"/>
        <end position="571"/>
    </location>
</feature>
<dbReference type="InterPro" id="IPR003439">
    <property type="entry name" value="ABC_transporter-like_ATP-bd"/>
</dbReference>
<dbReference type="PANTHER" id="PTHR11384">
    <property type="entry name" value="ATP-BINDING CASSETTE, SUB-FAMILY D MEMBER"/>
    <property type="match status" value="1"/>
</dbReference>
<evidence type="ECO:0000313" key="11">
    <source>
        <dbReference type="Proteomes" id="UP000282106"/>
    </source>
</evidence>
<feature type="transmembrane region" description="Helical" evidence="7">
    <location>
        <begin position="177"/>
        <end position="196"/>
    </location>
</feature>
<dbReference type="InterPro" id="IPR011527">
    <property type="entry name" value="ABC1_TM_dom"/>
</dbReference>
<comment type="subcellular location">
    <subcellularLocation>
        <location evidence="1">Cell membrane</location>
        <topology evidence="1">Multi-pass membrane protein</topology>
    </subcellularLocation>
</comment>
<accession>A0A3N0VIJ5</accession>
<evidence type="ECO:0000256" key="1">
    <source>
        <dbReference type="ARBA" id="ARBA00004651"/>
    </source>
</evidence>
<evidence type="ECO:0000259" key="9">
    <source>
        <dbReference type="PROSITE" id="PS50929"/>
    </source>
</evidence>
<evidence type="ECO:0000256" key="5">
    <source>
        <dbReference type="ARBA" id="ARBA00023136"/>
    </source>
</evidence>
<comment type="caution">
    <text evidence="10">The sequence shown here is derived from an EMBL/GenBank/DDBJ whole genome shotgun (WGS) entry which is preliminary data.</text>
</comment>
<protein>
    <submittedName>
        <fullName evidence="10">ABC transporter ATP-binding protein/permease</fullName>
    </submittedName>
</protein>
<organism evidence="10 11">
    <name type="scientific">Stagnimonas aquatica</name>
    <dbReference type="NCBI Taxonomy" id="2689987"/>
    <lineage>
        <taxon>Bacteria</taxon>
        <taxon>Pseudomonadati</taxon>
        <taxon>Pseudomonadota</taxon>
        <taxon>Gammaproteobacteria</taxon>
        <taxon>Nevskiales</taxon>
        <taxon>Nevskiaceae</taxon>
        <taxon>Stagnimonas</taxon>
    </lineage>
</organism>
<evidence type="ECO:0000256" key="7">
    <source>
        <dbReference type="SAM" id="Phobius"/>
    </source>
</evidence>
<dbReference type="EMBL" id="RJVO01000002">
    <property type="protein sequence ID" value="ROH92038.1"/>
    <property type="molecule type" value="Genomic_DNA"/>
</dbReference>
<dbReference type="InterPro" id="IPR050835">
    <property type="entry name" value="ABC_transporter_sub-D"/>
</dbReference>
<feature type="transmembrane region" description="Helical" evidence="7">
    <location>
        <begin position="268"/>
        <end position="285"/>
    </location>
</feature>
<dbReference type="SUPFAM" id="SSF90123">
    <property type="entry name" value="ABC transporter transmembrane region"/>
    <property type="match status" value="1"/>
</dbReference>
<evidence type="ECO:0000256" key="4">
    <source>
        <dbReference type="ARBA" id="ARBA00022989"/>
    </source>
</evidence>
<dbReference type="PANTHER" id="PTHR11384:SF59">
    <property type="entry name" value="LYSOSOMAL COBALAMIN TRANSPORTER ABCD4"/>
    <property type="match status" value="1"/>
</dbReference>
<name>A0A3N0VIJ5_9GAMM</name>
<proteinExistence type="predicted"/>
<feature type="transmembrane region" description="Helical" evidence="7">
    <location>
        <begin position="76"/>
        <end position="96"/>
    </location>
</feature>
<dbReference type="GO" id="GO:0016887">
    <property type="term" value="F:ATP hydrolysis activity"/>
    <property type="evidence" value="ECO:0007669"/>
    <property type="project" value="InterPro"/>
</dbReference>
<dbReference type="GO" id="GO:0005524">
    <property type="term" value="F:ATP binding"/>
    <property type="evidence" value="ECO:0007669"/>
    <property type="project" value="UniProtKB-KW"/>
</dbReference>
<evidence type="ECO:0000256" key="2">
    <source>
        <dbReference type="ARBA" id="ARBA00022448"/>
    </source>
</evidence>
<dbReference type="GO" id="GO:0140359">
    <property type="term" value="F:ABC-type transporter activity"/>
    <property type="evidence" value="ECO:0007669"/>
    <property type="project" value="InterPro"/>
</dbReference>
<keyword evidence="5 7" id="KW-0472">Membrane</keyword>
<dbReference type="GO" id="GO:0005886">
    <property type="term" value="C:plasma membrane"/>
    <property type="evidence" value="ECO:0007669"/>
    <property type="project" value="UniProtKB-SubCell"/>
</dbReference>
<dbReference type="RefSeq" id="WP_123211081.1">
    <property type="nucleotide sequence ID" value="NZ_RJVO01000002.1"/>
</dbReference>
<evidence type="ECO:0000256" key="3">
    <source>
        <dbReference type="ARBA" id="ARBA00022692"/>
    </source>
</evidence>
<dbReference type="InterPro" id="IPR019734">
    <property type="entry name" value="TPR_rpt"/>
</dbReference>
<dbReference type="InParanoid" id="A0A3N0VIJ5"/>
<dbReference type="Proteomes" id="UP000282106">
    <property type="component" value="Unassembled WGS sequence"/>
</dbReference>
<dbReference type="PROSITE" id="PS50893">
    <property type="entry name" value="ABC_TRANSPORTER_2"/>
    <property type="match status" value="1"/>
</dbReference>
<dbReference type="PROSITE" id="PS50929">
    <property type="entry name" value="ABC_TM1F"/>
    <property type="match status" value="1"/>
</dbReference>
<keyword evidence="10" id="KW-0067">ATP-binding</keyword>
<feature type="transmembrane region" description="Helical" evidence="7">
    <location>
        <begin position="152"/>
        <end position="171"/>
    </location>
</feature>
<keyword evidence="10" id="KW-0547">Nucleotide-binding</keyword>
<keyword evidence="11" id="KW-1185">Reference proteome</keyword>
<keyword evidence="3 7" id="KW-0812">Transmembrane</keyword>
<dbReference type="Gene3D" id="3.40.50.300">
    <property type="entry name" value="P-loop containing nucleotide triphosphate hydrolases"/>
    <property type="match status" value="1"/>
</dbReference>
<dbReference type="PROSITE" id="PS50005">
    <property type="entry name" value="TPR"/>
    <property type="match status" value="1"/>
</dbReference>
<feature type="transmembrane region" description="Helical" evidence="7">
    <location>
        <begin position="33"/>
        <end position="56"/>
    </location>
</feature>
<dbReference type="AlphaFoldDB" id="A0A3N0VIJ5"/>
<dbReference type="FunCoup" id="A0A3N0VIJ5">
    <property type="interactions" value="325"/>
</dbReference>
<dbReference type="InterPro" id="IPR036640">
    <property type="entry name" value="ABC1_TM_sf"/>
</dbReference>
<evidence type="ECO:0000259" key="8">
    <source>
        <dbReference type="PROSITE" id="PS50893"/>
    </source>
</evidence>
<dbReference type="Pfam" id="PF06472">
    <property type="entry name" value="ABC_membrane_2"/>
    <property type="match status" value="1"/>
</dbReference>